<keyword evidence="14" id="KW-0233">DNA recombination</keyword>
<feature type="domain" description="CCHC-type" evidence="18">
    <location>
        <begin position="403"/>
        <end position="417"/>
    </location>
</feature>
<dbReference type="GO" id="GO:0008270">
    <property type="term" value="F:zinc ion binding"/>
    <property type="evidence" value="ECO:0007669"/>
    <property type="project" value="UniProtKB-KW"/>
</dbReference>
<dbReference type="Gene3D" id="3.30.70.270">
    <property type="match status" value="2"/>
</dbReference>
<feature type="domain" description="Reverse transcriptase" evidence="19">
    <location>
        <begin position="845"/>
        <end position="1024"/>
    </location>
</feature>
<dbReference type="InterPro" id="IPR001878">
    <property type="entry name" value="Znf_CCHC"/>
</dbReference>
<dbReference type="Pfam" id="PF17919">
    <property type="entry name" value="RT_RNaseH_2"/>
    <property type="match status" value="1"/>
</dbReference>
<feature type="domain" description="CCHC-type" evidence="18">
    <location>
        <begin position="315"/>
        <end position="331"/>
    </location>
</feature>
<dbReference type="CDD" id="cd00303">
    <property type="entry name" value="retropepsin_like"/>
    <property type="match status" value="1"/>
</dbReference>
<keyword evidence="2" id="KW-0808">Transferase</keyword>
<dbReference type="EMBL" id="GQ252799">
    <property type="protein sequence ID" value="ADB85258.1"/>
    <property type="molecule type" value="Genomic_DNA"/>
</dbReference>
<dbReference type="Pfam" id="PF00078">
    <property type="entry name" value="RVT_1"/>
    <property type="match status" value="1"/>
</dbReference>
<evidence type="ECO:0000259" key="18">
    <source>
        <dbReference type="PROSITE" id="PS50158"/>
    </source>
</evidence>
<dbReference type="InterPro" id="IPR041577">
    <property type="entry name" value="RT_RNaseH_2"/>
</dbReference>
<evidence type="ECO:0000256" key="14">
    <source>
        <dbReference type="ARBA" id="ARBA00023172"/>
    </source>
</evidence>
<keyword evidence="13" id="KW-0238">DNA-binding</keyword>
<dbReference type="SMART" id="SM00343">
    <property type="entry name" value="ZnF_C2HC"/>
    <property type="match status" value="8"/>
</dbReference>
<keyword evidence="12" id="KW-0239">DNA-directed DNA polymerase</keyword>
<keyword evidence="8" id="KW-0378">Hydrolase</keyword>
<dbReference type="InterPro" id="IPR036875">
    <property type="entry name" value="Znf_CCHC_sf"/>
</dbReference>
<feature type="domain" description="CCHC-type" evidence="18">
    <location>
        <begin position="292"/>
        <end position="307"/>
    </location>
</feature>
<dbReference type="Gene3D" id="3.30.420.10">
    <property type="entry name" value="Ribonuclease H-like superfamily/Ribonuclease H"/>
    <property type="match status" value="1"/>
</dbReference>
<keyword evidence="4" id="KW-0540">Nuclease</keyword>
<dbReference type="SUPFAM" id="SSF56672">
    <property type="entry name" value="DNA/RNA polymerases"/>
    <property type="match status" value="1"/>
</dbReference>
<keyword evidence="6" id="KW-0064">Aspartyl protease</keyword>
<dbReference type="SUPFAM" id="SSF53098">
    <property type="entry name" value="Ribonuclease H-like"/>
    <property type="match status" value="1"/>
</dbReference>
<dbReference type="PROSITE" id="PS50994">
    <property type="entry name" value="INTEGRASE"/>
    <property type="match status" value="1"/>
</dbReference>
<dbReference type="Pfam" id="PF00098">
    <property type="entry name" value="zf-CCHC"/>
    <property type="match status" value="2"/>
</dbReference>
<evidence type="ECO:0000256" key="10">
    <source>
        <dbReference type="ARBA" id="ARBA00022908"/>
    </source>
</evidence>
<evidence type="ECO:0000256" key="4">
    <source>
        <dbReference type="ARBA" id="ARBA00022722"/>
    </source>
</evidence>
<dbReference type="SUPFAM" id="SSF57756">
    <property type="entry name" value="Retrovirus zinc finger-like domains"/>
    <property type="match status" value="3"/>
</dbReference>
<evidence type="ECO:0000313" key="21">
    <source>
        <dbReference type="EMBL" id="ADB85258.1"/>
    </source>
</evidence>
<evidence type="ECO:0000256" key="3">
    <source>
        <dbReference type="ARBA" id="ARBA00022695"/>
    </source>
</evidence>
<dbReference type="CDD" id="cd09274">
    <property type="entry name" value="RNase_HI_RT_Ty3"/>
    <property type="match status" value="1"/>
</dbReference>
<evidence type="ECO:0000256" key="6">
    <source>
        <dbReference type="ARBA" id="ARBA00022750"/>
    </source>
</evidence>
<feature type="region of interest" description="Disordered" evidence="17">
    <location>
        <begin position="586"/>
        <end position="633"/>
    </location>
</feature>
<dbReference type="InterPro" id="IPR050951">
    <property type="entry name" value="Retrovirus_Pol_polyprotein"/>
</dbReference>
<feature type="domain" description="CCHC-type" evidence="18">
    <location>
        <begin position="379"/>
        <end position="393"/>
    </location>
</feature>
<dbReference type="PANTHER" id="PTHR37984">
    <property type="entry name" value="PROTEIN CBG26694"/>
    <property type="match status" value="1"/>
</dbReference>
<accession>D3IVB8</accession>
<dbReference type="CDD" id="cd01647">
    <property type="entry name" value="RT_LTR"/>
    <property type="match status" value="1"/>
</dbReference>
<dbReference type="GO" id="GO:0003964">
    <property type="term" value="F:RNA-directed DNA polymerase activity"/>
    <property type="evidence" value="ECO:0007669"/>
    <property type="project" value="UniProtKB-KW"/>
</dbReference>
<keyword evidence="11" id="KW-0695">RNA-directed DNA polymerase</keyword>
<dbReference type="GO" id="GO:0003677">
    <property type="term" value="F:DNA binding"/>
    <property type="evidence" value="ECO:0007669"/>
    <property type="project" value="UniProtKB-KW"/>
</dbReference>
<feature type="domain" description="CCHC-type" evidence="18">
    <location>
        <begin position="440"/>
        <end position="453"/>
    </location>
</feature>
<dbReference type="InterPro" id="IPR012337">
    <property type="entry name" value="RNaseH-like_sf"/>
</dbReference>
<dbReference type="InterPro" id="IPR036397">
    <property type="entry name" value="RNaseH_sf"/>
</dbReference>
<evidence type="ECO:0000256" key="11">
    <source>
        <dbReference type="ARBA" id="ARBA00022918"/>
    </source>
</evidence>
<dbReference type="GO" id="GO:0006508">
    <property type="term" value="P:proteolysis"/>
    <property type="evidence" value="ECO:0007669"/>
    <property type="project" value="UniProtKB-KW"/>
</dbReference>
<dbReference type="GO" id="GO:0006310">
    <property type="term" value="P:DNA recombination"/>
    <property type="evidence" value="ECO:0007669"/>
    <property type="project" value="UniProtKB-KW"/>
</dbReference>
<feature type="region of interest" description="Disordered" evidence="17">
    <location>
        <begin position="211"/>
        <end position="262"/>
    </location>
</feature>
<dbReference type="InterPro" id="IPR043128">
    <property type="entry name" value="Rev_trsase/Diguanyl_cyclase"/>
</dbReference>
<evidence type="ECO:0000256" key="15">
    <source>
        <dbReference type="ARBA" id="ARBA00023268"/>
    </source>
</evidence>
<dbReference type="GO" id="GO:0003887">
    <property type="term" value="F:DNA-directed DNA polymerase activity"/>
    <property type="evidence" value="ECO:0007669"/>
    <property type="project" value="UniProtKB-KW"/>
</dbReference>
<feature type="compositionally biased region" description="Polar residues" evidence="17">
    <location>
        <begin position="237"/>
        <end position="254"/>
    </location>
</feature>
<dbReference type="Gene3D" id="1.10.340.70">
    <property type="match status" value="1"/>
</dbReference>
<feature type="non-terminal residue" evidence="21">
    <location>
        <position position="1"/>
    </location>
</feature>
<keyword evidence="5" id="KW-0479">Metal-binding</keyword>
<evidence type="ECO:0000256" key="16">
    <source>
        <dbReference type="PROSITE-ProRule" id="PRU00047"/>
    </source>
</evidence>
<evidence type="ECO:0000259" key="19">
    <source>
        <dbReference type="PROSITE" id="PS50878"/>
    </source>
</evidence>
<dbReference type="GO" id="GO:0004190">
    <property type="term" value="F:aspartic-type endopeptidase activity"/>
    <property type="evidence" value="ECO:0007669"/>
    <property type="project" value="UniProtKB-KW"/>
</dbReference>
<dbReference type="FunFam" id="3.10.10.10:FF:000007">
    <property type="entry name" value="Retrovirus-related Pol polyprotein from transposon 17.6-like Protein"/>
    <property type="match status" value="1"/>
</dbReference>
<keyword evidence="10" id="KW-0229">DNA integration</keyword>
<keyword evidence="16" id="KW-0863">Zinc-finger</keyword>
<proteinExistence type="predicted"/>
<feature type="compositionally biased region" description="Polar residues" evidence="17">
    <location>
        <begin position="613"/>
        <end position="633"/>
    </location>
</feature>
<dbReference type="InterPro" id="IPR000477">
    <property type="entry name" value="RT_dom"/>
</dbReference>
<dbReference type="PROSITE" id="PS50158">
    <property type="entry name" value="ZF_CCHC"/>
    <property type="match status" value="6"/>
</dbReference>
<evidence type="ECO:0000256" key="1">
    <source>
        <dbReference type="ARBA" id="ARBA00022670"/>
    </source>
</evidence>
<dbReference type="SUPFAM" id="SSF50630">
    <property type="entry name" value="Acid proteases"/>
    <property type="match status" value="1"/>
</dbReference>
<dbReference type="Gene3D" id="2.40.70.10">
    <property type="entry name" value="Acid Proteases"/>
    <property type="match status" value="1"/>
</dbReference>
<evidence type="ECO:0000256" key="8">
    <source>
        <dbReference type="ARBA" id="ARBA00022801"/>
    </source>
</evidence>
<evidence type="ECO:0000256" key="17">
    <source>
        <dbReference type="SAM" id="MobiDB-lite"/>
    </source>
</evidence>
<dbReference type="FunFam" id="3.30.70.270:FF:000020">
    <property type="entry name" value="Transposon Tf2-6 polyprotein-like Protein"/>
    <property type="match status" value="1"/>
</dbReference>
<dbReference type="InterPro" id="IPR043502">
    <property type="entry name" value="DNA/RNA_pol_sf"/>
</dbReference>
<dbReference type="GO" id="GO:0004519">
    <property type="term" value="F:endonuclease activity"/>
    <property type="evidence" value="ECO:0007669"/>
    <property type="project" value="UniProtKB-KW"/>
</dbReference>
<dbReference type="GO" id="GO:0015074">
    <property type="term" value="P:DNA integration"/>
    <property type="evidence" value="ECO:0007669"/>
    <property type="project" value="UniProtKB-KW"/>
</dbReference>
<feature type="domain" description="CCHC-type" evidence="18">
    <location>
        <begin position="573"/>
        <end position="587"/>
    </location>
</feature>
<dbReference type="InterPro" id="IPR001584">
    <property type="entry name" value="Integrase_cat-core"/>
</dbReference>
<dbReference type="Gene3D" id="4.10.60.10">
    <property type="entry name" value="Zinc finger, CCHC-type"/>
    <property type="match status" value="3"/>
</dbReference>
<evidence type="ECO:0000259" key="20">
    <source>
        <dbReference type="PROSITE" id="PS50994"/>
    </source>
</evidence>
<dbReference type="Gene3D" id="3.10.10.10">
    <property type="entry name" value="HIV Type 1 Reverse Transcriptase, subunit A, domain 1"/>
    <property type="match status" value="1"/>
</dbReference>
<keyword evidence="9" id="KW-0460">Magnesium</keyword>
<reference evidence="21" key="1">
    <citation type="journal article" date="2010" name="J. Integr. Plant Biol.">
        <title>Insights into the bamboo genome: syntenic relationships to rice and sorghum.</title>
        <authorList>
            <person name="Gui Y.J."/>
            <person name="Zhou Y."/>
            <person name="Wang Y."/>
            <person name="Wang S."/>
            <person name="Wang S.Y."/>
            <person name="Hu Y."/>
            <person name="Bo S.P."/>
            <person name="Chen H."/>
            <person name="Zhou C.P."/>
            <person name="Ma N.X."/>
            <person name="Zhang T.Z."/>
            <person name="Fan L.J."/>
        </authorList>
    </citation>
    <scope>NUCLEOTIDE SEQUENCE</scope>
    <source>
        <tissue evidence="21">Shoot</tissue>
    </source>
</reference>
<feature type="domain" description="Integrase catalytic" evidence="20">
    <location>
        <begin position="1342"/>
        <end position="1505"/>
    </location>
</feature>
<evidence type="ECO:0000256" key="9">
    <source>
        <dbReference type="ARBA" id="ARBA00022842"/>
    </source>
</evidence>
<organism evidence="21">
    <name type="scientific">Phyllostachys edulis</name>
    <name type="common">Tortoise shell bamboo</name>
    <name type="synonym">Bambusa edulis</name>
    <dbReference type="NCBI Taxonomy" id="38705"/>
    <lineage>
        <taxon>Eukaryota</taxon>
        <taxon>Viridiplantae</taxon>
        <taxon>Streptophyta</taxon>
        <taxon>Embryophyta</taxon>
        <taxon>Tracheophyta</taxon>
        <taxon>Spermatophyta</taxon>
        <taxon>Magnoliopsida</taxon>
        <taxon>Liliopsida</taxon>
        <taxon>Poales</taxon>
        <taxon>Poaceae</taxon>
        <taxon>BOP clade</taxon>
        <taxon>Bambusoideae</taxon>
        <taxon>Arundinarodae</taxon>
        <taxon>Arundinarieae</taxon>
        <taxon>Arundinariinae</taxon>
        <taxon>Phyllostachys</taxon>
    </lineage>
</organism>
<dbReference type="InterPro" id="IPR056924">
    <property type="entry name" value="SH3_Tf2-1"/>
</dbReference>
<keyword evidence="16" id="KW-0862">Zinc</keyword>
<dbReference type="PANTHER" id="PTHR37984:SF5">
    <property type="entry name" value="PROTEIN NYNRIN-LIKE"/>
    <property type="match status" value="1"/>
</dbReference>
<dbReference type="FunFam" id="3.30.420.10:FF:000032">
    <property type="entry name" value="Retrovirus-related Pol polyprotein from transposon 297-like Protein"/>
    <property type="match status" value="1"/>
</dbReference>
<evidence type="ECO:0000256" key="2">
    <source>
        <dbReference type="ARBA" id="ARBA00022679"/>
    </source>
</evidence>
<dbReference type="Pfam" id="PF24626">
    <property type="entry name" value="SH3_Tf2-1"/>
    <property type="match status" value="1"/>
</dbReference>
<keyword evidence="7" id="KW-0255">Endonuclease</keyword>
<protein>
    <submittedName>
        <fullName evidence="21">Putative retrotransposon protein</fullName>
    </submittedName>
</protein>
<dbReference type="Pfam" id="PF17921">
    <property type="entry name" value="Integrase_H2C2"/>
    <property type="match status" value="1"/>
</dbReference>
<dbReference type="InterPro" id="IPR041588">
    <property type="entry name" value="Integrase_H2C2"/>
</dbReference>
<evidence type="ECO:0000256" key="5">
    <source>
        <dbReference type="ARBA" id="ARBA00022723"/>
    </source>
</evidence>
<sequence length="1711" mass="193783">MASPPAAGPWDHSSHGVNEGGFAELLRELMQFLSFPRPPLFRGRKTMAMAHESWDMEVFLYARTGEFTTHRFFAEAPRLSSSDAIQDAACVAVTRLCQIHKVLLPESPYCIFPCLYDGESFPESFVAIDNEPRQTQQVQLTQAMIHNIHSHTSEIRQLRMLLTDSEAHSDTLRTNMIRSDEAHHAAMWERDTIVVDRDIIKMERDAALAEMAPKRAASQESGATCKRKMTTHRPQDSCPQQSAFLGSSSFNPSAAQPPRAPTPTLHSNGNGLCTLRPARQQAASNPAANLHCFSCGEKGHFANRCPQRKQGQEIRCFYCASLGHHMNSCPQRNIEEPANNVIVTNLNLDNEELIKDPSKKQAVPAEVLSSNPEALPNVCFECGKTGHVAQLCPPLRQDARRVCFTCGQYGHYCYTCPVPYCSYCEEHHQSEDCPMNLVACTHCGEKGHQADKCCADCPNCDKDHQPGECPMSKVTCFLCEGQDHCPKDCFLRPILTKAIELQRTSLQVAVRLVTSKVGKDNQHQTPSILKESSQMVPKCQSTSVEMRGNGNVFRILRPAGQPASVNPAAHLHCFACGEKGHFAKQCPHRHHPAPKNNPGAAPIQGRTSAPGKSHQTSQASRSTPTQSRGQVNHVTTEEAQDVIGVLMGTFSVNSVPAQVLFDSGASHSFVSRKFVERLKLPTYKLKKPVVLSSPGRPLYATSVSPRVEIALEDSGFLATLLVLESQTLDIILRMDWLAAYHGLIDCANRKVVLAKDPETTIRISVDRSSPLVRTIHHLGEMSLETTPVVQAYPEVFPEELPGMPPDRDIEFVINLKPGMAPIAKRPYRMAADELEELKTQLEDLQEKGFIRPSSSPWGSPVLFVKKKDGSARLCVDYRALNEVTIKNKYPLPRIDDLFDQLIGASVFSKIDLRSGYHQLKIRNEDIPKTAFTTRYGLFEFTVMSFGLTNAPAYFMNLMNKVFMEYLDKFVVVFIDDILIYSKTKKEHAEHLQLVREKLKEHELYAKYSKCEFWLQEISFLGHIVSAGGIAVDPAKVEAVMNWKQPTSVTEVRSFLGLAGYYRRFIEGFSKLSKPMTHLLKKEKKYEWTEACEKSFQELKKKLTYAPVLTLPDIHQDFEVYCDASRQGLGCVLMQGGKVVAYASRQLRSHEDNYPTHDLELAAVVHALKIWRHYLIGNHCDIYTDHKSLNNVMIQEHQPELYEEFEALNLCLIEQGTADAMEAHPALVEQIKTAQQGHSGVQRFKHLMAKGKAPKMIEDQQGILWYGKRLFVPHQKELKDLILKEAHSSAYTLHPGSTKMYQDMKILYWWPRMKRDIAEYVACCDVCQRIKAEHQKPAGLLQPLQIPQWKWEEIGMDFITGLPRTKSGCDSIWVIVDRLTKVAHFIPVKTTYKGDKLAELYMARIVCLHGVPKRIVSDRGSQFTSHFWASLHDALGTHLDFSTAYLPQTDGQTERTNQILEDMLRACALEFTVDWEKCLPYAEFAYNNSYQSSLKMSPFEALYGRKCRTPLHWSESGEGYTFGPDTLKQAEEKVRLIRDRLQAAQSRQKSYADNRRRKLTFEVGDVVYLKVSPLRGTRRFKVKGKLAPRYIGPFPITAKRGEVAYQLELPEHLSEVHNVFHVSQLKKCLRVPQEQAPIEAIALQQDLTYPEHPIKILDVIEKRTRRQVFRLCKVQWSHHSAKEATWEREDQLKQDYPFLFSEQFESRGRDSI</sequence>
<evidence type="ECO:0000256" key="7">
    <source>
        <dbReference type="ARBA" id="ARBA00022759"/>
    </source>
</evidence>
<keyword evidence="1" id="KW-0645">Protease</keyword>
<dbReference type="PROSITE" id="PS50878">
    <property type="entry name" value="RT_POL"/>
    <property type="match status" value="1"/>
</dbReference>
<keyword evidence="15" id="KW-0511">Multifunctional enzyme</keyword>
<dbReference type="InterPro" id="IPR021109">
    <property type="entry name" value="Peptidase_aspartic_dom_sf"/>
</dbReference>
<evidence type="ECO:0000256" key="12">
    <source>
        <dbReference type="ARBA" id="ARBA00022932"/>
    </source>
</evidence>
<keyword evidence="3" id="KW-0548">Nucleotidyltransferase</keyword>
<evidence type="ECO:0000256" key="13">
    <source>
        <dbReference type="ARBA" id="ARBA00023125"/>
    </source>
</evidence>
<name>D3IVB8_PHYED</name>
<dbReference type="Pfam" id="PF08284">
    <property type="entry name" value="RVP_2"/>
    <property type="match status" value="1"/>
</dbReference>